<accession>A0ABT2PR91</accession>
<name>A0ABT2PR91_9BURK</name>
<feature type="transmembrane region" description="Helical" evidence="1">
    <location>
        <begin position="92"/>
        <end position="111"/>
    </location>
</feature>
<feature type="transmembrane region" description="Helical" evidence="1">
    <location>
        <begin position="48"/>
        <end position="72"/>
    </location>
</feature>
<dbReference type="EMBL" id="JAODYH010000014">
    <property type="protein sequence ID" value="MCT9812985.1"/>
    <property type="molecule type" value="Genomic_DNA"/>
</dbReference>
<protein>
    <submittedName>
        <fullName evidence="3">CopD family protein</fullName>
    </submittedName>
</protein>
<organism evidence="3 4">
    <name type="scientific">Acidovorax bellezanensis</name>
    <dbReference type="NCBI Taxonomy" id="2976702"/>
    <lineage>
        <taxon>Bacteria</taxon>
        <taxon>Pseudomonadati</taxon>
        <taxon>Pseudomonadota</taxon>
        <taxon>Betaproteobacteria</taxon>
        <taxon>Burkholderiales</taxon>
        <taxon>Comamonadaceae</taxon>
        <taxon>Acidovorax</taxon>
    </lineage>
</organism>
<proteinExistence type="predicted"/>
<keyword evidence="1" id="KW-0812">Transmembrane</keyword>
<reference evidence="3 4" key="1">
    <citation type="submission" date="2022-09" db="EMBL/GenBank/DDBJ databases">
        <title>Draft genome of isolate Be4.</title>
        <authorList>
            <person name="Sanchez-Castro I."/>
            <person name="Martinez-Rodriguez P."/>
            <person name="Descostes M."/>
            <person name="Merroun M."/>
        </authorList>
    </citation>
    <scope>NUCLEOTIDE SEQUENCE [LARGE SCALE GENOMIC DNA]</scope>
    <source>
        <strain evidence="3 4">Be4</strain>
    </source>
</reference>
<evidence type="ECO:0000313" key="3">
    <source>
        <dbReference type="EMBL" id="MCT9812985.1"/>
    </source>
</evidence>
<feature type="transmembrane region" description="Helical" evidence="1">
    <location>
        <begin position="6"/>
        <end position="28"/>
    </location>
</feature>
<keyword evidence="1" id="KW-1133">Transmembrane helix</keyword>
<dbReference type="Pfam" id="PF05425">
    <property type="entry name" value="CopD"/>
    <property type="match status" value="1"/>
</dbReference>
<feature type="transmembrane region" description="Helical" evidence="1">
    <location>
        <begin position="132"/>
        <end position="154"/>
    </location>
</feature>
<dbReference type="Proteomes" id="UP001525968">
    <property type="component" value="Unassembled WGS sequence"/>
</dbReference>
<sequence length="156" mass="17115">MLFAPLKYIHLLAVIVWLGGMVFSHFFLRPAVQTLEPSVRVPLMHAVLRRFFAAMLVTVLVLLLSGLGMVASVYQMAAMADLQFHMPLSWKVMAALGLVMAALFGHIRFALFKRLDRAVQAADWPAGGKALASIRFWVAANLAIGVVIVTVLRLSA</sequence>
<keyword evidence="1" id="KW-0472">Membrane</keyword>
<keyword evidence="4" id="KW-1185">Reference proteome</keyword>
<dbReference type="InterPro" id="IPR008457">
    <property type="entry name" value="Cu-R_CopD_dom"/>
</dbReference>
<evidence type="ECO:0000256" key="1">
    <source>
        <dbReference type="SAM" id="Phobius"/>
    </source>
</evidence>
<gene>
    <name evidence="3" type="ORF">N0K08_20345</name>
</gene>
<evidence type="ECO:0000313" key="4">
    <source>
        <dbReference type="Proteomes" id="UP001525968"/>
    </source>
</evidence>
<evidence type="ECO:0000259" key="2">
    <source>
        <dbReference type="Pfam" id="PF05425"/>
    </source>
</evidence>
<dbReference type="RefSeq" id="WP_261502231.1">
    <property type="nucleotide sequence ID" value="NZ_JAODYH010000014.1"/>
</dbReference>
<feature type="domain" description="Copper resistance protein D" evidence="2">
    <location>
        <begin position="46"/>
        <end position="151"/>
    </location>
</feature>
<comment type="caution">
    <text evidence="3">The sequence shown here is derived from an EMBL/GenBank/DDBJ whole genome shotgun (WGS) entry which is preliminary data.</text>
</comment>